<sequence>SPVFLPFSPGFPVSTARRLPSGLSPVLLDYSLRLACDFPVCSCFDPACTTMSLSRSVNKSSHMDPLASRPSLPVTEQSVTTGSSSFTPGHSTDMDTDRILFRIKQGPRTLEQYIREFLAIANHSTLPDCTIIEIFCDGINEPLKAKMRREGPRSSLAAFMDFALLCVGSPFTVGVADGERDTTEPLTAWIAREMAAAPEHIHTLAATTESVHKMAATAVPVHQMAAAPARAHKMAATAEPVHKMAARTELRHVTAAIQEPFKGTVTFPESSQVATVFPESSQVSKQSQATAAVPVSSQVKAVFPVSSQVRAIAPILSQVTAIFPEPSTVKMAATPEPLHKMAAISKSLHEMAATSKSLHKMAAIPEPVVSTRMPPVVMMAHVLDSHLMTDCSRRADPYASFY</sequence>
<accession>A0ABD0R095</accession>
<reference evidence="2 3" key="1">
    <citation type="submission" date="2024-05" db="EMBL/GenBank/DDBJ databases">
        <title>Genome sequencing and assembly of Indian major carp, Cirrhinus mrigala (Hamilton, 1822).</title>
        <authorList>
            <person name="Mohindra V."/>
            <person name="Chowdhury L.M."/>
            <person name="Lal K."/>
            <person name="Jena J.K."/>
        </authorList>
    </citation>
    <scope>NUCLEOTIDE SEQUENCE [LARGE SCALE GENOMIC DNA]</scope>
    <source>
        <strain evidence="2">CM1030</strain>
        <tissue evidence="2">Blood</tissue>
    </source>
</reference>
<gene>
    <name evidence="2" type="ORF">M9458_010220</name>
</gene>
<evidence type="ECO:0000313" key="3">
    <source>
        <dbReference type="Proteomes" id="UP001529510"/>
    </source>
</evidence>
<dbReference type="Proteomes" id="UP001529510">
    <property type="component" value="Unassembled WGS sequence"/>
</dbReference>
<name>A0ABD0R095_CIRMR</name>
<protein>
    <submittedName>
        <fullName evidence="2">Uncharacterized protein</fullName>
    </submittedName>
</protein>
<feature type="compositionally biased region" description="Polar residues" evidence="1">
    <location>
        <begin position="74"/>
        <end position="90"/>
    </location>
</feature>
<organism evidence="2 3">
    <name type="scientific">Cirrhinus mrigala</name>
    <name type="common">Mrigala</name>
    <dbReference type="NCBI Taxonomy" id="683832"/>
    <lineage>
        <taxon>Eukaryota</taxon>
        <taxon>Metazoa</taxon>
        <taxon>Chordata</taxon>
        <taxon>Craniata</taxon>
        <taxon>Vertebrata</taxon>
        <taxon>Euteleostomi</taxon>
        <taxon>Actinopterygii</taxon>
        <taxon>Neopterygii</taxon>
        <taxon>Teleostei</taxon>
        <taxon>Ostariophysi</taxon>
        <taxon>Cypriniformes</taxon>
        <taxon>Cyprinidae</taxon>
        <taxon>Labeoninae</taxon>
        <taxon>Labeonini</taxon>
        <taxon>Cirrhinus</taxon>
    </lineage>
</organism>
<evidence type="ECO:0000313" key="2">
    <source>
        <dbReference type="EMBL" id="KAL0191924.1"/>
    </source>
</evidence>
<dbReference type="AlphaFoldDB" id="A0ABD0R095"/>
<feature type="non-terminal residue" evidence="2">
    <location>
        <position position="1"/>
    </location>
</feature>
<comment type="caution">
    <text evidence="2">The sequence shown here is derived from an EMBL/GenBank/DDBJ whole genome shotgun (WGS) entry which is preliminary data.</text>
</comment>
<keyword evidence="3" id="KW-1185">Reference proteome</keyword>
<feature type="region of interest" description="Disordered" evidence="1">
    <location>
        <begin position="60"/>
        <end position="93"/>
    </location>
</feature>
<dbReference type="EMBL" id="JAMKFB020000005">
    <property type="protein sequence ID" value="KAL0191924.1"/>
    <property type="molecule type" value="Genomic_DNA"/>
</dbReference>
<proteinExistence type="predicted"/>
<evidence type="ECO:0000256" key="1">
    <source>
        <dbReference type="SAM" id="MobiDB-lite"/>
    </source>
</evidence>